<dbReference type="AlphaFoldDB" id="G3H729"/>
<feature type="compositionally biased region" description="Basic and acidic residues" evidence="4">
    <location>
        <begin position="456"/>
        <end position="467"/>
    </location>
</feature>
<dbReference type="GO" id="GO:0036064">
    <property type="term" value="C:ciliary basal body"/>
    <property type="evidence" value="ECO:0007669"/>
    <property type="project" value="Ensembl"/>
</dbReference>
<feature type="compositionally biased region" description="Low complexity" evidence="4">
    <location>
        <begin position="512"/>
        <end position="533"/>
    </location>
</feature>
<feature type="compositionally biased region" description="Basic and acidic residues" evidence="4">
    <location>
        <begin position="1"/>
        <end position="15"/>
    </location>
</feature>
<dbReference type="STRING" id="10029.G3H729"/>
<dbReference type="PaxDb" id="10029-XP_007620173.1"/>
<dbReference type="Pfam" id="PF15619">
    <property type="entry name" value="Lebercilin"/>
    <property type="match status" value="1"/>
</dbReference>
<dbReference type="GO" id="GO:0042073">
    <property type="term" value="P:intraciliary transport"/>
    <property type="evidence" value="ECO:0007669"/>
    <property type="project" value="TreeGrafter"/>
</dbReference>
<dbReference type="PANTHER" id="PTHR16650">
    <property type="entry name" value="C21ORF13-RELATED"/>
    <property type="match status" value="1"/>
</dbReference>
<feature type="compositionally biased region" description="Polar residues" evidence="4">
    <location>
        <begin position="27"/>
        <end position="41"/>
    </location>
</feature>
<evidence type="ECO:0000259" key="5">
    <source>
        <dbReference type="Pfam" id="PF15619"/>
    </source>
</evidence>
<evidence type="ECO:0000313" key="7">
    <source>
        <dbReference type="Ensembl" id="ENSCGRP00001025919.1"/>
    </source>
</evidence>
<reference evidence="10" key="5">
    <citation type="submission" date="2025-04" db="UniProtKB">
        <authorList>
            <consortium name="RefSeq"/>
        </authorList>
    </citation>
    <scope>IDENTIFICATION</scope>
    <source>
        <strain evidence="10">17A/GY</strain>
        <tissue evidence="10">Liver</tissue>
    </source>
</reference>
<evidence type="ECO:0000313" key="9">
    <source>
        <dbReference type="Proteomes" id="UP001108280"/>
    </source>
</evidence>
<dbReference type="KEGG" id="cge:100750959"/>
<protein>
    <submittedName>
        <fullName evidence="7">Leber congenital amaurosis 5 (human)</fullName>
    </submittedName>
    <submittedName>
        <fullName evidence="6 10">Lebercilin</fullName>
    </submittedName>
</protein>
<dbReference type="Proteomes" id="UP000001075">
    <property type="component" value="Unassembled WGS sequence"/>
</dbReference>
<dbReference type="InterPro" id="IPR028933">
    <property type="entry name" value="Lebercilin_dom"/>
</dbReference>
<dbReference type="EMBL" id="JH000186">
    <property type="protein sequence ID" value="EGV95051.1"/>
    <property type="molecule type" value="Genomic_DNA"/>
</dbReference>
<dbReference type="GeneTree" id="ENSGT00560000077266"/>
<reference evidence="7" key="6">
    <citation type="submission" date="2025-05" db="UniProtKB">
        <authorList>
            <consortium name="Ensembl"/>
        </authorList>
    </citation>
    <scope>IDENTIFICATION</scope>
</reference>
<keyword evidence="2 3" id="KW-0175">Coiled coil</keyword>
<feature type="region of interest" description="Disordered" evidence="4">
    <location>
        <begin position="615"/>
        <end position="658"/>
    </location>
</feature>
<feature type="compositionally biased region" description="Low complexity" evidence="4">
    <location>
        <begin position="619"/>
        <end position="636"/>
    </location>
</feature>
<organism evidence="6 8">
    <name type="scientific">Cricetulus griseus</name>
    <name type="common">Chinese hamster</name>
    <name type="synonym">Cricetulus barabensis griseus</name>
    <dbReference type="NCBI Taxonomy" id="10029"/>
    <lineage>
        <taxon>Eukaryota</taxon>
        <taxon>Metazoa</taxon>
        <taxon>Chordata</taxon>
        <taxon>Craniata</taxon>
        <taxon>Vertebrata</taxon>
        <taxon>Euteleostomi</taxon>
        <taxon>Mammalia</taxon>
        <taxon>Eutheria</taxon>
        <taxon>Euarchontoglires</taxon>
        <taxon>Glires</taxon>
        <taxon>Rodentia</taxon>
        <taxon>Myomorpha</taxon>
        <taxon>Muroidea</taxon>
        <taxon>Cricetidae</taxon>
        <taxon>Cricetinae</taxon>
        <taxon>Cricetulus</taxon>
    </lineage>
</organism>
<evidence type="ECO:0000313" key="6">
    <source>
        <dbReference type="EMBL" id="EGV95051.1"/>
    </source>
</evidence>
<sequence length="713" mass="80976">MGERARSTDADQERKSGKHHSSHYSSDFGSTPQSSVYSSPVHQPKCPSTKEKNPKRHLSGHQVYHQAVRKVSPKAGPSKKGSRIGFRSQSLNREPLRKDPDIITKRILSARLLKINELQNEVSELQVKLAQLLKENKALKSLQFRQEKALTKFEDAENEISHLIQRHNNEITALKERLRKSQEKERVTEKRVKDTEGELFRTKFSLQKLKKISEARHLPERDDLAKKLVTAELKLDDTERKIKELSKNLELSTNSFQRQLLAERKRAFEAYDENKLLQKELQRLYHKLKEKERELDIKNIYANRLPKSSAKKDKEVIQRKNVSCQSDFTDLCTKGVQTTEDLELEEFSFASQTVLCYENKWDEPDYFSSYLEYQEQSERETTTIPNSSSEREEIFSEDQEKCSSKQESGKSEKESEKEELDKAQSNKETSLVVRTEKPALEAGKFHAQTHQTQNAKQREDEAERLKTEMLLAKLNEINRELQDPQNLKRPPLPLLPNFESKQHSPDRSSKPSTHSESSDRSSSGQHSSDVSSSTARGEGRSPAPIRSPGTTQSPVPPDEFSFGSYVPSFAKTSGKSNTLSQKSSFLDFQSSSLESLSKDSTDSISRKEKKASLMEELFGTGSSTSTSSTTISSSKSGDPHFLTAGRGDLDPLNFPSGDKCGRVREPDDEDEDFFLGEGRSFNPNRQRLKHASNKPSVTAVDSVDEDIEEVTLR</sequence>
<dbReference type="Proteomes" id="UP001108280">
    <property type="component" value="Chromosome 4"/>
</dbReference>
<dbReference type="Proteomes" id="UP000694386">
    <property type="component" value="Unplaced"/>
</dbReference>
<dbReference type="GO" id="GO:0032391">
    <property type="term" value="C:photoreceptor connecting cilium"/>
    <property type="evidence" value="ECO:0007669"/>
    <property type="project" value="Ensembl"/>
</dbReference>
<dbReference type="RefSeq" id="XP_027266846.1">
    <property type="nucleotide sequence ID" value="XM_027411045.2"/>
</dbReference>
<feature type="compositionally biased region" description="Basic and acidic residues" evidence="4">
    <location>
        <begin position="500"/>
        <end position="509"/>
    </location>
</feature>
<feature type="coiled-coil region" evidence="3">
    <location>
        <begin position="108"/>
        <end position="191"/>
    </location>
</feature>
<keyword evidence="9" id="KW-1185">Reference proteome</keyword>
<feature type="region of interest" description="Disordered" evidence="4">
    <location>
        <begin position="677"/>
        <end position="702"/>
    </location>
</feature>
<reference evidence="8" key="1">
    <citation type="journal article" date="2011" name="Nat. Biotechnol.">
        <title>The genomic sequence of the Chinese hamster ovary (CHO)-K1 cell line.</title>
        <authorList>
            <person name="Xu X."/>
            <person name="Nagarajan H."/>
            <person name="Lewis N.E."/>
            <person name="Pan S."/>
            <person name="Cai Z."/>
            <person name="Liu X."/>
            <person name="Chen W."/>
            <person name="Xie M."/>
            <person name="Wang W."/>
            <person name="Hammond S."/>
            <person name="Andersen M.R."/>
            <person name="Neff N."/>
            <person name="Passarelli B."/>
            <person name="Koh W."/>
            <person name="Fan H.C."/>
            <person name="Wang J."/>
            <person name="Gui Y."/>
            <person name="Lee K.H."/>
            <person name="Betenbaugh M.J."/>
            <person name="Quake S.R."/>
            <person name="Famili I."/>
            <person name="Palsson B.O."/>
            <person name="Wang J."/>
        </authorList>
    </citation>
    <scope>NUCLEOTIDE SEQUENCE [LARGE SCALE GENOMIC DNA]</scope>
    <source>
        <strain evidence="8">CHO K1 cell line</strain>
    </source>
</reference>
<evidence type="ECO:0000256" key="4">
    <source>
        <dbReference type="SAM" id="MobiDB-lite"/>
    </source>
</evidence>
<dbReference type="InterPro" id="IPR026188">
    <property type="entry name" value="Lebercilin-like"/>
</dbReference>
<dbReference type="GO" id="GO:0005739">
    <property type="term" value="C:mitochondrion"/>
    <property type="evidence" value="ECO:0007669"/>
    <property type="project" value="Ensembl"/>
</dbReference>
<feature type="compositionally biased region" description="Basic and acidic residues" evidence="4">
    <location>
        <begin position="596"/>
        <end position="609"/>
    </location>
</feature>
<dbReference type="GO" id="GO:0005730">
    <property type="term" value="C:nucleolus"/>
    <property type="evidence" value="ECO:0007669"/>
    <property type="project" value="Ensembl"/>
</dbReference>
<accession>G3H729</accession>
<feature type="region of interest" description="Disordered" evidence="4">
    <location>
        <begin position="1"/>
        <end position="93"/>
    </location>
</feature>
<dbReference type="PANTHER" id="PTHR16650:SF10">
    <property type="entry name" value="LEBERCILIN"/>
    <property type="match status" value="1"/>
</dbReference>
<feature type="coiled-coil region" evidence="3">
    <location>
        <begin position="221"/>
        <end position="298"/>
    </location>
</feature>
<evidence type="ECO:0000256" key="2">
    <source>
        <dbReference type="ARBA" id="ARBA00023054"/>
    </source>
</evidence>
<proteinExistence type="inferred from homology"/>
<dbReference type="GO" id="GO:0044877">
    <property type="term" value="F:protein-containing complex binding"/>
    <property type="evidence" value="ECO:0007669"/>
    <property type="project" value="Ensembl"/>
</dbReference>
<dbReference type="Ensembl" id="ENSCGRT00001030165.1">
    <property type="protein sequence ID" value="ENSCGRP00001025919.1"/>
    <property type="gene ID" value="ENSCGRG00001023378.1"/>
</dbReference>
<comment type="similarity">
    <text evidence="1">Belongs to the LCA5 family.</text>
</comment>
<evidence type="ECO:0000313" key="8">
    <source>
        <dbReference type="Proteomes" id="UP000001075"/>
    </source>
</evidence>
<gene>
    <name evidence="7 10" type="primary">Lca5</name>
    <name evidence="6" type="ORF">I79_006154</name>
</gene>
<feature type="region of interest" description="Disordered" evidence="4">
    <location>
        <begin position="590"/>
        <end position="609"/>
    </location>
</feature>
<reference evidence="9" key="4">
    <citation type="journal article" date="2020" name="Biotechnol. Bioeng.">
        <title>Chromosome-scale scaffolds for the Chinese hamster reference genome assembly to facilitate the study of the CHO epigenome.</title>
        <authorList>
            <person name="Hilliard W."/>
            <person name="MacDonald M."/>
            <person name="Lee K.H."/>
        </authorList>
    </citation>
    <scope>NUCLEOTIDE SEQUENCE [LARGE SCALE GENOMIC DNA]</scope>
    <source>
        <strain evidence="9">17A/GY</strain>
    </source>
</reference>
<dbReference type="OrthoDB" id="2123794at2759"/>
<dbReference type="GO" id="GO:0005654">
    <property type="term" value="C:nucleoplasm"/>
    <property type="evidence" value="ECO:0007669"/>
    <property type="project" value="Ensembl"/>
</dbReference>
<dbReference type="CTD" id="167691"/>
<dbReference type="eggNOG" id="ENOG502QQG3">
    <property type="taxonomic scope" value="Eukaryota"/>
</dbReference>
<feature type="domain" description="Lebercilin" evidence="5">
    <location>
        <begin position="103"/>
        <end position="295"/>
    </location>
</feature>
<evidence type="ECO:0000256" key="1">
    <source>
        <dbReference type="ARBA" id="ARBA00010229"/>
    </source>
</evidence>
<dbReference type="GeneID" id="100750959"/>
<feature type="region of interest" description="Disordered" evidence="4">
    <location>
        <begin position="376"/>
        <end position="581"/>
    </location>
</feature>
<feature type="compositionally biased region" description="Basic and acidic residues" evidence="4">
    <location>
        <begin position="389"/>
        <end position="425"/>
    </location>
</feature>
<reference evidence="6" key="2">
    <citation type="submission" date="2011-08" db="EMBL/GenBank/DDBJ databases">
        <title>The genomic sequence of the Chinese hamster ovary CHO-K1 cell line.</title>
        <authorList>
            <person name="Xu X."/>
            <person name="Nagarajan H."/>
            <person name="Lewis N.E."/>
            <person name="Pan S."/>
            <person name="Cai Z."/>
            <person name="Liu X."/>
            <person name="Chen W."/>
            <person name="Xie M."/>
            <person name="Wang W."/>
            <person name="Hammond S."/>
            <person name="Andersen M.R."/>
            <person name="Neff N."/>
            <person name="Passarelli B."/>
            <person name="Koh W."/>
            <person name="Fan C.H."/>
            <person name="Wang J."/>
            <person name="Gui Y."/>
            <person name="Lee K.H."/>
            <person name="Betenbaugh M.J."/>
            <person name="Quake S.R."/>
            <person name="Famili I."/>
            <person name="Palsson B.O."/>
            <person name="Wang J."/>
        </authorList>
    </citation>
    <scope>NUCLEOTIDE SEQUENCE</scope>
</reference>
<evidence type="ECO:0000256" key="3">
    <source>
        <dbReference type="SAM" id="Coils"/>
    </source>
</evidence>
<evidence type="ECO:0000313" key="10">
    <source>
        <dbReference type="RefSeq" id="XP_027266846.1"/>
    </source>
</evidence>
<reference evidence="9" key="3">
    <citation type="journal article" date="2018" name="Biotechnol. Bioeng.">
        <title>A reference genome of the Chinese hamster based on a hybrid assembly strategy.</title>
        <authorList>
            <person name="Rupp O."/>
            <person name="MacDonald M.L."/>
            <person name="Li S."/>
            <person name="Dhiman H."/>
            <person name="Polson S."/>
            <person name="Griep S."/>
            <person name="Heffner K."/>
            <person name="Hernandez I."/>
            <person name="Brinkrolf K."/>
            <person name="Jadhav V."/>
            <person name="Samoudi M."/>
            <person name="Hao H."/>
            <person name="Kingham B."/>
            <person name="Goesmann A."/>
            <person name="Betenbaugh M.J."/>
            <person name="Lewis N.E."/>
            <person name="Borth N."/>
            <person name="Lee K.H."/>
        </authorList>
    </citation>
    <scope>NUCLEOTIDE SEQUENCE [LARGE SCALE GENOMIC DNA]</scope>
    <source>
        <strain evidence="9">17A/GY</strain>
    </source>
</reference>
<dbReference type="GO" id="GO:0005930">
    <property type="term" value="C:axoneme"/>
    <property type="evidence" value="ECO:0007669"/>
    <property type="project" value="TreeGrafter"/>
</dbReference>
<name>G3H729_CRIGR</name>
<dbReference type="OMA" id="YQIQNID"/>
<dbReference type="RefSeq" id="XP_003500035.1">
    <property type="nucleotide sequence ID" value="XM_003499987.5"/>
</dbReference>